<sequence length="307" mass="33674">MKRKFCVVLFLLLTAGCATHELETSAVHEPSGQAVDMNEAGVQGAGTGPEIAAYLTEAYNNVLPMCRNNPSAPSFLCTGVMLRATQHSTQFNFWNPNPASTGVSFSWLRKDAKFGKLVFGYNNGFIVYPEFFKPEGKIALAMLCFFPVDGATDHRPDEGCGQYPGRPNSRPCQSQGITTAAHYTAHFNANAGMYGALCGFDVRDELNELGARGFTEAVKAQGQLPASAFDTQNEFRIRKWAQNLGRTLPIEAVFYINDTGKAGAQYDQRDFKTNTGIWIPMIRITLPQTAANDARFEFIPADQAISQ</sequence>
<dbReference type="RefSeq" id="WP_310357165.1">
    <property type="nucleotide sequence ID" value="NZ_JAVDVC010000002.1"/>
</dbReference>
<keyword evidence="1" id="KW-0732">Signal</keyword>
<evidence type="ECO:0000313" key="2">
    <source>
        <dbReference type="EMBL" id="MDR6957064.1"/>
    </source>
</evidence>
<feature type="signal peptide" evidence="1">
    <location>
        <begin position="1"/>
        <end position="20"/>
    </location>
</feature>
<comment type="caution">
    <text evidence="2">The sequence shown here is derived from an EMBL/GenBank/DDBJ whole genome shotgun (WGS) entry which is preliminary data.</text>
</comment>
<gene>
    <name evidence="2" type="ORF">J2W43_001040</name>
</gene>
<name>A0AAW8M653_9PSED</name>
<proteinExistence type="predicted"/>
<protein>
    <recommendedName>
        <fullName evidence="4">Halovibrin HvnA</fullName>
    </recommendedName>
</protein>
<organism evidence="2 3">
    <name type="scientific">Pseudomonas brassicacearum</name>
    <dbReference type="NCBI Taxonomy" id="930166"/>
    <lineage>
        <taxon>Bacteria</taxon>
        <taxon>Pseudomonadati</taxon>
        <taxon>Pseudomonadota</taxon>
        <taxon>Gammaproteobacteria</taxon>
        <taxon>Pseudomonadales</taxon>
        <taxon>Pseudomonadaceae</taxon>
        <taxon>Pseudomonas</taxon>
    </lineage>
</organism>
<evidence type="ECO:0008006" key="4">
    <source>
        <dbReference type="Google" id="ProtNLM"/>
    </source>
</evidence>
<dbReference type="PROSITE" id="PS51257">
    <property type="entry name" value="PROKAR_LIPOPROTEIN"/>
    <property type="match status" value="1"/>
</dbReference>
<evidence type="ECO:0000313" key="3">
    <source>
        <dbReference type="Proteomes" id="UP001252613"/>
    </source>
</evidence>
<reference evidence="2" key="1">
    <citation type="submission" date="2023-07" db="EMBL/GenBank/DDBJ databases">
        <title>Sorghum-associated microbial communities from plants grown in Nebraska, USA.</title>
        <authorList>
            <person name="Schachtman D."/>
        </authorList>
    </citation>
    <scope>NUCLEOTIDE SEQUENCE</scope>
    <source>
        <strain evidence="2">3432</strain>
    </source>
</reference>
<dbReference type="EMBL" id="JAVDVC010000002">
    <property type="protein sequence ID" value="MDR6957064.1"/>
    <property type="molecule type" value="Genomic_DNA"/>
</dbReference>
<dbReference type="Proteomes" id="UP001252613">
    <property type="component" value="Unassembled WGS sequence"/>
</dbReference>
<feature type="chain" id="PRO_5043577961" description="Halovibrin HvnA" evidence="1">
    <location>
        <begin position="21"/>
        <end position="307"/>
    </location>
</feature>
<accession>A0AAW8M653</accession>
<dbReference type="AlphaFoldDB" id="A0AAW8M653"/>
<evidence type="ECO:0000256" key="1">
    <source>
        <dbReference type="SAM" id="SignalP"/>
    </source>
</evidence>